<evidence type="ECO:0000313" key="7">
    <source>
        <dbReference type="Proteomes" id="UP000504603"/>
    </source>
</evidence>
<keyword evidence="5" id="KW-0812">Transmembrane</keyword>
<dbReference type="InterPro" id="IPR044817">
    <property type="entry name" value="SBP-like"/>
</dbReference>
<organism evidence="7 8">
    <name type="scientific">Momordica charantia</name>
    <name type="common">Bitter gourd</name>
    <name type="synonym">Balsam pear</name>
    <dbReference type="NCBI Taxonomy" id="3673"/>
    <lineage>
        <taxon>Eukaryota</taxon>
        <taxon>Viridiplantae</taxon>
        <taxon>Streptophyta</taxon>
        <taxon>Embryophyta</taxon>
        <taxon>Tracheophyta</taxon>
        <taxon>Spermatophyta</taxon>
        <taxon>Magnoliopsida</taxon>
        <taxon>eudicotyledons</taxon>
        <taxon>Gunneridae</taxon>
        <taxon>Pentapetalae</taxon>
        <taxon>rosids</taxon>
        <taxon>fabids</taxon>
        <taxon>Cucurbitales</taxon>
        <taxon>Cucurbitaceae</taxon>
        <taxon>Momordiceae</taxon>
        <taxon>Momordica</taxon>
    </lineage>
</organism>
<dbReference type="GO" id="GO:0008270">
    <property type="term" value="F:zinc ion binding"/>
    <property type="evidence" value="ECO:0007669"/>
    <property type="project" value="UniProtKB-KW"/>
</dbReference>
<evidence type="ECO:0000256" key="2">
    <source>
        <dbReference type="ARBA" id="ARBA00022771"/>
    </source>
</evidence>
<sequence length="674" mass="75771">TARVSAGTVRCQVPGCEVDIRELKGYHRRHRVCLRCANATAVMLDGETKRYCQQCGKFHVLSDFDEGKRSCRRKLERHNNRRRRKPIDSIAAIESDGAGVHLEDVSCDGDVGKENIFFNNQTDQKEVVHLDSEDGLVASTVCSAPDLPNNMDSGLTFVPMGETQLDGVKDNSKSLASSYCENKSTYSSMCPTGRISFKLYDWNPAEFPRRLRLQIFEWLASMPVELEGYIRPGCIILTAFVAMPNFMWIKLLEDPATHVHNFVVARGRPLWGSGNMFVYLNNMIFHAVEGGSVMKLKMDVQAPRLHYVHPTCFEAGKPMEFVACGSHLRQPKFRSLVSFSGKYLAHDHSFVSPHCHNEGDAKCSDHQLFKIYIPHTECNLFGPAFVEVENQSGLSNFIPILIGDRETCSEMKIIQERLDMSLLLEATGSSQEFCESSSLKQKVYSELMTDISWVLKKPTPEPLQHILNSSQIQRFTRLLKFLICNDSCVILGRVLEHLKIVMENVETNGAVNGFSYPELSFFEKYLDYARDVLRLNLRKTGNPVLNLGYLKPKGDYDSQSGSENKLVSVVPSIGLKTEARESGHFQAVAGSSTSIGNVETVPLLNEKLGDRMMVQQHSRKPCGLLFSGTLFRRQTTLFAVTFITVCFGICAAFLHSHKVGEFAITIRRCLIDKF</sequence>
<feature type="domain" description="SBP-type" evidence="6">
    <location>
        <begin position="8"/>
        <end position="85"/>
    </location>
</feature>
<keyword evidence="5" id="KW-1133">Transmembrane helix</keyword>
<keyword evidence="5" id="KW-0472">Membrane</keyword>
<keyword evidence="3" id="KW-0862">Zinc</keyword>
<evidence type="ECO:0000259" key="6">
    <source>
        <dbReference type="PROSITE" id="PS51141"/>
    </source>
</evidence>
<evidence type="ECO:0000256" key="5">
    <source>
        <dbReference type="SAM" id="Phobius"/>
    </source>
</evidence>
<feature type="non-terminal residue" evidence="8">
    <location>
        <position position="1"/>
    </location>
</feature>
<keyword evidence="7" id="KW-1185">Reference proteome</keyword>
<dbReference type="KEGG" id="mcha:111009196"/>
<gene>
    <name evidence="8" type="primary">LOC111009196</name>
</gene>
<dbReference type="AlphaFoldDB" id="A0A6J1C8I3"/>
<dbReference type="Pfam" id="PF26102">
    <property type="entry name" value="Ig_SPL7"/>
    <property type="match status" value="1"/>
</dbReference>
<dbReference type="InterPro" id="IPR004333">
    <property type="entry name" value="SBP_dom"/>
</dbReference>
<evidence type="ECO:0000256" key="4">
    <source>
        <dbReference type="PROSITE-ProRule" id="PRU00470"/>
    </source>
</evidence>
<dbReference type="SUPFAM" id="SSF103612">
    <property type="entry name" value="SBT domain"/>
    <property type="match status" value="1"/>
</dbReference>
<dbReference type="RefSeq" id="XP_022137874.1">
    <property type="nucleotide sequence ID" value="XM_022282182.1"/>
</dbReference>
<dbReference type="InterPro" id="IPR036893">
    <property type="entry name" value="SBP_sf"/>
</dbReference>
<dbReference type="Proteomes" id="UP000504603">
    <property type="component" value="Unplaced"/>
</dbReference>
<dbReference type="PANTHER" id="PTHR31251:SF108">
    <property type="entry name" value="SQUAMOSA PROMOTER-BINDING-LIKE PROTEIN 7"/>
    <property type="match status" value="1"/>
</dbReference>
<accession>A0A6J1C8I3</accession>
<keyword evidence="1" id="KW-0479">Metal-binding</keyword>
<feature type="transmembrane region" description="Helical" evidence="5">
    <location>
        <begin position="636"/>
        <end position="654"/>
    </location>
</feature>
<dbReference type="OrthoDB" id="514967at2759"/>
<evidence type="ECO:0000256" key="3">
    <source>
        <dbReference type="ARBA" id="ARBA00022833"/>
    </source>
</evidence>
<name>A0A6J1C8I3_MOMCH</name>
<dbReference type="GeneID" id="111009196"/>
<dbReference type="GO" id="GO:0005634">
    <property type="term" value="C:nucleus"/>
    <property type="evidence" value="ECO:0007669"/>
    <property type="project" value="InterPro"/>
</dbReference>
<keyword evidence="2 4" id="KW-0863">Zinc-finger</keyword>
<dbReference type="PANTHER" id="PTHR31251">
    <property type="entry name" value="SQUAMOSA PROMOTER-BINDING-LIKE PROTEIN 4"/>
    <property type="match status" value="1"/>
</dbReference>
<proteinExistence type="predicted"/>
<protein>
    <submittedName>
        <fullName evidence="8">Squamosa promoter-binding-like protein 7</fullName>
    </submittedName>
</protein>
<dbReference type="GO" id="GO:0003677">
    <property type="term" value="F:DNA binding"/>
    <property type="evidence" value="ECO:0007669"/>
    <property type="project" value="InterPro"/>
</dbReference>
<evidence type="ECO:0000256" key="1">
    <source>
        <dbReference type="ARBA" id="ARBA00022723"/>
    </source>
</evidence>
<dbReference type="Gene3D" id="4.10.1100.10">
    <property type="entry name" value="Transcription factor, SBP-box domain"/>
    <property type="match status" value="1"/>
</dbReference>
<reference evidence="8" key="1">
    <citation type="submission" date="2025-08" db="UniProtKB">
        <authorList>
            <consortium name="RefSeq"/>
        </authorList>
    </citation>
    <scope>IDENTIFICATION</scope>
</reference>
<dbReference type="PROSITE" id="PS51141">
    <property type="entry name" value="ZF_SBP"/>
    <property type="match status" value="1"/>
</dbReference>
<dbReference type="Pfam" id="PF03110">
    <property type="entry name" value="SBP"/>
    <property type="match status" value="1"/>
</dbReference>
<evidence type="ECO:0000313" key="8">
    <source>
        <dbReference type="RefSeq" id="XP_022137874.1"/>
    </source>
</evidence>